<sequence length="250" mass="28498">MINNRCRTIGHCQTGSIIASITHHFFATYLIQSDRRSPNTISCLNRRLRLGIRVINSGRSECVRDPIDSGVLTSMLCLDMRLVQRLRGERTEDAAARDRSKSVCVASFRSKSPRDVSAFKLFHRRASSAIVPGQIPIHQFSIGAPNNNTTTLQQPENDGQEHCRRFRIENGDSPGEKDEMFGSPSTPVLENPEYQTRWYFKYFLGKLHQNYVGLDNDKIPFFLSIVLNEDNNSCVPLYRAILFRKTVSQM</sequence>
<organism evidence="1 2">
    <name type="scientific">Tenebrio molitor</name>
    <name type="common">Yellow mealworm beetle</name>
    <dbReference type="NCBI Taxonomy" id="7067"/>
    <lineage>
        <taxon>Eukaryota</taxon>
        <taxon>Metazoa</taxon>
        <taxon>Ecdysozoa</taxon>
        <taxon>Arthropoda</taxon>
        <taxon>Hexapoda</taxon>
        <taxon>Insecta</taxon>
        <taxon>Pterygota</taxon>
        <taxon>Neoptera</taxon>
        <taxon>Endopterygota</taxon>
        <taxon>Coleoptera</taxon>
        <taxon>Polyphaga</taxon>
        <taxon>Cucujiformia</taxon>
        <taxon>Tenebrionidae</taxon>
        <taxon>Tenebrio</taxon>
    </lineage>
</organism>
<comment type="caution">
    <text evidence="1">The sequence shown here is derived from an EMBL/GenBank/DDBJ whole genome shotgun (WGS) entry which is preliminary data.</text>
</comment>
<reference evidence="1" key="1">
    <citation type="journal article" date="2020" name="J Insects Food Feed">
        <title>The yellow mealworm (Tenebrio molitor) genome: a resource for the emerging insects as food and feed industry.</title>
        <authorList>
            <person name="Eriksson T."/>
            <person name="Andere A."/>
            <person name="Kelstrup H."/>
            <person name="Emery V."/>
            <person name="Picard C."/>
        </authorList>
    </citation>
    <scope>NUCLEOTIDE SEQUENCE</scope>
    <source>
        <strain evidence="1">Stoneville</strain>
        <tissue evidence="1">Whole head</tissue>
    </source>
</reference>
<dbReference type="InterPro" id="IPR050989">
    <property type="entry name" value="Rap1_Ran_GAP"/>
</dbReference>
<accession>A0A8J6HKC1</accession>
<dbReference type="SUPFAM" id="SSF111347">
    <property type="entry name" value="Rap/Ran-GAP"/>
    <property type="match status" value="1"/>
</dbReference>
<gene>
    <name evidence="1" type="ORF">GEV33_007155</name>
</gene>
<protein>
    <submittedName>
        <fullName evidence="1">Uncharacterized protein</fullName>
    </submittedName>
</protein>
<name>A0A8J6HKC1_TENMO</name>
<reference evidence="1" key="2">
    <citation type="submission" date="2021-08" db="EMBL/GenBank/DDBJ databases">
        <authorList>
            <person name="Eriksson T."/>
        </authorList>
    </citation>
    <scope>NUCLEOTIDE SEQUENCE</scope>
    <source>
        <strain evidence="1">Stoneville</strain>
        <tissue evidence="1">Whole head</tissue>
    </source>
</reference>
<dbReference type="Proteomes" id="UP000719412">
    <property type="component" value="Unassembled WGS sequence"/>
</dbReference>
<dbReference type="GO" id="GO:0005096">
    <property type="term" value="F:GTPase activator activity"/>
    <property type="evidence" value="ECO:0007669"/>
    <property type="project" value="InterPro"/>
</dbReference>
<dbReference type="GO" id="GO:0051056">
    <property type="term" value="P:regulation of small GTPase mediated signal transduction"/>
    <property type="evidence" value="ECO:0007669"/>
    <property type="project" value="InterPro"/>
</dbReference>
<dbReference type="AlphaFoldDB" id="A0A8J6HKC1"/>
<evidence type="ECO:0000313" key="1">
    <source>
        <dbReference type="EMBL" id="KAH0815636.1"/>
    </source>
</evidence>
<proteinExistence type="predicted"/>
<dbReference type="PANTHER" id="PTHR15711">
    <property type="entry name" value="RAP GTPASE-ACTIVATING PROTEIN"/>
    <property type="match status" value="1"/>
</dbReference>
<dbReference type="Gene3D" id="3.30.1120.160">
    <property type="match status" value="1"/>
</dbReference>
<keyword evidence="2" id="KW-1185">Reference proteome</keyword>
<dbReference type="PANTHER" id="PTHR15711:SF62">
    <property type="entry name" value="GTPASE-ACTIVATING RAP_RAN-GAP DOMAIN-LIKE PROTEIN 3"/>
    <property type="match status" value="1"/>
</dbReference>
<dbReference type="EMBL" id="JABDTM020022837">
    <property type="protein sequence ID" value="KAH0815636.1"/>
    <property type="molecule type" value="Genomic_DNA"/>
</dbReference>
<dbReference type="InterPro" id="IPR035974">
    <property type="entry name" value="Rap/Ran-GAP_sf"/>
</dbReference>
<evidence type="ECO:0000313" key="2">
    <source>
        <dbReference type="Proteomes" id="UP000719412"/>
    </source>
</evidence>